<protein>
    <recommendedName>
        <fullName evidence="3 13">Membrane protein insertase YidC</fullName>
    </recommendedName>
    <alternativeName>
        <fullName evidence="12 13">Foldase YidC</fullName>
    </alternativeName>
    <alternativeName>
        <fullName evidence="11 13">Membrane integrase YidC</fullName>
    </alternativeName>
    <alternativeName>
        <fullName evidence="13">Membrane protein YidC</fullName>
    </alternativeName>
</protein>
<dbReference type="CDD" id="cd20070">
    <property type="entry name" value="5TM_YidC_Alb3"/>
    <property type="match status" value="1"/>
</dbReference>
<dbReference type="InterPro" id="IPR047196">
    <property type="entry name" value="YidC_ALB_C"/>
</dbReference>
<evidence type="ECO:0000256" key="11">
    <source>
        <dbReference type="ARBA" id="ARBA00033245"/>
    </source>
</evidence>
<keyword evidence="10 13" id="KW-0143">Chaperone</keyword>
<feature type="transmembrane region" description="Helical" evidence="13">
    <location>
        <begin position="417"/>
        <end position="438"/>
    </location>
</feature>
<feature type="domain" description="Membrane insertase YidC N-terminal" evidence="15">
    <location>
        <begin position="58"/>
        <end position="340"/>
    </location>
</feature>
<dbReference type="InterPro" id="IPR028055">
    <property type="entry name" value="YidC/Oxa/ALB_C"/>
</dbReference>
<keyword evidence="7 13" id="KW-0653">Protein transport</keyword>
<evidence type="ECO:0000313" key="16">
    <source>
        <dbReference type="EMBL" id="ACU82912.1"/>
    </source>
</evidence>
<feature type="transmembrane region" description="Helical" evidence="13">
    <location>
        <begin position="495"/>
        <end position="517"/>
    </location>
</feature>
<comment type="function">
    <text evidence="13">Required for the insertion and/or proper folding and/or complex formation of integral membrane proteins into the membrane. Involved in integration of membrane proteins that insert both dependently and independently of the Sec translocase complex, as well as at least some lipoproteins. Aids folding of multispanning membrane proteins.</text>
</comment>
<dbReference type="InterPro" id="IPR028053">
    <property type="entry name" value="Membr_insert_YidC_N"/>
</dbReference>
<evidence type="ECO:0000256" key="9">
    <source>
        <dbReference type="ARBA" id="ARBA00023136"/>
    </source>
</evidence>
<comment type="subunit">
    <text evidence="13">Interacts with the Sec translocase complex via SecD. Specifically interacts with transmembrane segments of nascent integral membrane proteins during membrane integration.</text>
</comment>
<evidence type="ECO:0000256" key="8">
    <source>
        <dbReference type="ARBA" id="ARBA00022989"/>
    </source>
</evidence>
<dbReference type="NCBIfam" id="TIGR03592">
    <property type="entry name" value="yidC_oxa1_cterm"/>
    <property type="match status" value="1"/>
</dbReference>
<comment type="subcellular location">
    <subcellularLocation>
        <location evidence="1">Cell inner membrane</location>
        <topology evidence="1">Multi-pass membrane protein</topology>
    </subcellularLocation>
    <subcellularLocation>
        <location evidence="13">Cell membrane</location>
        <topology evidence="13">Multi-pass membrane protein</topology>
    </subcellularLocation>
</comment>
<dbReference type="AlphaFoldDB" id="C7SZQ7"/>
<evidence type="ECO:0000256" key="13">
    <source>
        <dbReference type="HAMAP-Rule" id="MF_01810"/>
    </source>
</evidence>
<feature type="transmembrane region" description="Helical" evidence="13">
    <location>
        <begin position="7"/>
        <end position="24"/>
    </location>
</feature>
<dbReference type="CDD" id="cd19961">
    <property type="entry name" value="EcYidC-like_peri"/>
    <property type="match status" value="1"/>
</dbReference>
<dbReference type="PANTHER" id="PTHR12428">
    <property type="entry name" value="OXA1"/>
    <property type="match status" value="1"/>
</dbReference>
<dbReference type="PRINTS" id="PR00701">
    <property type="entry name" value="60KDINNERMP"/>
</dbReference>
<dbReference type="NCBIfam" id="NF002351">
    <property type="entry name" value="PRK01318.1-1"/>
    <property type="match status" value="1"/>
</dbReference>
<organism evidence="16">
    <name type="scientific">Buchnera aphidicola</name>
    <name type="common">Acyrthosiphon kondoi</name>
    <dbReference type="NCBI Taxonomy" id="668607"/>
    <lineage>
        <taxon>Bacteria</taxon>
        <taxon>Pseudomonadati</taxon>
        <taxon>Pseudomonadota</taxon>
        <taxon>Gammaproteobacteria</taxon>
        <taxon>Enterobacterales</taxon>
        <taxon>Erwiniaceae</taxon>
        <taxon>Buchnera</taxon>
    </lineage>
</organism>
<dbReference type="GO" id="GO:0032977">
    <property type="term" value="F:membrane insertase activity"/>
    <property type="evidence" value="ECO:0007669"/>
    <property type="project" value="InterPro"/>
</dbReference>
<name>C7SZQ7_9GAMM</name>
<gene>
    <name evidence="13 16" type="primary">yidC</name>
</gene>
<dbReference type="Pfam" id="PF14849">
    <property type="entry name" value="YidC_periplas"/>
    <property type="match status" value="1"/>
</dbReference>
<dbReference type="Pfam" id="PF02096">
    <property type="entry name" value="60KD_IMP"/>
    <property type="match status" value="1"/>
</dbReference>
<evidence type="ECO:0000256" key="1">
    <source>
        <dbReference type="ARBA" id="ARBA00004429"/>
    </source>
</evidence>
<evidence type="ECO:0000256" key="5">
    <source>
        <dbReference type="ARBA" id="ARBA00022475"/>
    </source>
</evidence>
<dbReference type="InterPro" id="IPR019998">
    <property type="entry name" value="Membr_insert_YidC"/>
</dbReference>
<keyword evidence="5 13" id="KW-1003">Cell membrane</keyword>
<dbReference type="GO" id="GO:0005886">
    <property type="term" value="C:plasma membrane"/>
    <property type="evidence" value="ECO:0007669"/>
    <property type="project" value="UniProtKB-SubCell"/>
</dbReference>
<proteinExistence type="inferred from homology"/>
<dbReference type="InterPro" id="IPR001708">
    <property type="entry name" value="YidC/ALB3/OXA1/COX18"/>
</dbReference>
<accession>C7SZQ7</accession>
<evidence type="ECO:0000259" key="15">
    <source>
        <dbReference type="Pfam" id="PF14849"/>
    </source>
</evidence>
<dbReference type="PRINTS" id="PR01900">
    <property type="entry name" value="YIDCPROTEIN"/>
</dbReference>
<keyword evidence="8 13" id="KW-1133">Transmembrane helix</keyword>
<sequence>MEVQRNFFIFVFFIFFLFLLWQAWKNESFLNNQKNEKIDSMFHFINTNKNAKKNTQQIFIKNNVINLVVNMYGGDIEEASLLSYKDKLYSSKPFKLLETAPDFIYQAQSGLIGKDGPDSSEKNSRPLYSSEKNFFELKREKKELRVPIKWVSQNGVTYTKTFILKPNSYDIQIEYDIYNPSKEILKMNMFGQIKQTVNLPKKRNIYSGNFALQTFRGAAYSSSDNKYEKYKFDMISDNKNLHVITENGWIAMLQQYFAVAWIPQNLGQNIIYTSNLDHGIVAIGYKSSLINVLPHSRSIIKSKLWIGPEIQKEMNLVAPNLDLTVDYGWLWFLSQPLFKLLTILHNVVGNWGFSIILITFIMKAVTYPLTKAQYVSMLKMRALQPKIKEIKEKFSNDKQRISQEMIVLYKKEKINPLTGFLPIFIQMPIFLSLYYMLIGSVELRHAPFLLWIHDLSSQDPYYVLPIIMGLTMFFIQKTSSANHVSDPFQKKIMNFMPVIFTAFFLWFPSGLVLYYIISNLVTIIQQKFILSNLGKNR</sequence>
<keyword evidence="4 13" id="KW-0813">Transport</keyword>
<dbReference type="PANTHER" id="PTHR12428:SF65">
    <property type="entry name" value="CYTOCHROME C OXIDASE ASSEMBLY PROTEIN COX18, MITOCHONDRIAL"/>
    <property type="match status" value="1"/>
</dbReference>
<dbReference type="Gene3D" id="2.70.98.90">
    <property type="match status" value="1"/>
</dbReference>
<dbReference type="GO" id="GO:0051205">
    <property type="term" value="P:protein insertion into membrane"/>
    <property type="evidence" value="ECO:0007669"/>
    <property type="project" value="TreeGrafter"/>
</dbReference>
<keyword evidence="9 13" id="KW-0472">Membrane</keyword>
<evidence type="ECO:0000256" key="12">
    <source>
        <dbReference type="ARBA" id="ARBA00033342"/>
    </source>
</evidence>
<feature type="domain" description="Membrane insertase YidC/Oxa/ALB C-terminal" evidence="14">
    <location>
        <begin position="351"/>
        <end position="529"/>
    </location>
</feature>
<evidence type="ECO:0000256" key="6">
    <source>
        <dbReference type="ARBA" id="ARBA00022692"/>
    </source>
</evidence>
<dbReference type="HAMAP" id="MF_01810">
    <property type="entry name" value="YidC_type1"/>
    <property type="match status" value="1"/>
</dbReference>
<evidence type="ECO:0000256" key="7">
    <source>
        <dbReference type="ARBA" id="ARBA00022927"/>
    </source>
</evidence>
<dbReference type="NCBIfam" id="TIGR03593">
    <property type="entry name" value="yidC_nterm"/>
    <property type="match status" value="1"/>
</dbReference>
<keyword evidence="6 13" id="KW-0812">Transmembrane</keyword>
<evidence type="ECO:0000256" key="4">
    <source>
        <dbReference type="ARBA" id="ARBA00022448"/>
    </source>
</evidence>
<evidence type="ECO:0000256" key="10">
    <source>
        <dbReference type="ARBA" id="ARBA00023186"/>
    </source>
</evidence>
<evidence type="ECO:0000259" key="14">
    <source>
        <dbReference type="Pfam" id="PF02096"/>
    </source>
</evidence>
<dbReference type="EMBL" id="FJ773837">
    <property type="protein sequence ID" value="ACU82912.1"/>
    <property type="molecule type" value="Genomic_DNA"/>
</dbReference>
<reference evidence="16" key="1">
    <citation type="journal article" date="2009" name="Proc. Natl. Acad. Sci. U.S.A.">
        <title>Post-Pleistocene radiation of the pea aphid complex revealed by rapidly evolving endosymbionts.</title>
        <authorList>
            <person name="Peccoud J."/>
            <person name="Simon J.C."/>
            <person name="McLaughlin H.J."/>
            <person name="Moran N.A."/>
        </authorList>
    </citation>
    <scope>NUCLEOTIDE SEQUENCE</scope>
</reference>
<dbReference type="GO" id="GO:0015031">
    <property type="term" value="P:protein transport"/>
    <property type="evidence" value="ECO:0007669"/>
    <property type="project" value="UniProtKB-KW"/>
</dbReference>
<comment type="similarity">
    <text evidence="2 13">Belongs to the OXA1/ALB3/YidC family. Type 1 subfamily.</text>
</comment>
<evidence type="ECO:0000256" key="3">
    <source>
        <dbReference type="ARBA" id="ARBA00015325"/>
    </source>
</evidence>
<dbReference type="InterPro" id="IPR038221">
    <property type="entry name" value="YidC_periplasmic_sf"/>
</dbReference>
<feature type="transmembrane region" description="Helical" evidence="13">
    <location>
        <begin position="351"/>
        <end position="370"/>
    </location>
</feature>
<evidence type="ECO:0000256" key="2">
    <source>
        <dbReference type="ARBA" id="ARBA00010527"/>
    </source>
</evidence>
<dbReference type="NCBIfam" id="NF002352">
    <property type="entry name" value="PRK01318.1-3"/>
    <property type="match status" value="1"/>
</dbReference>